<dbReference type="PANTHER" id="PTHR23240">
    <property type="entry name" value="DNA CROSS-LINK REPAIR PROTEIN PSO2/SNM1-RELATED"/>
    <property type="match status" value="1"/>
</dbReference>
<accession>A0A438DDA2</accession>
<dbReference type="Gene3D" id="3.40.50.12650">
    <property type="match status" value="1"/>
</dbReference>
<evidence type="ECO:0000313" key="1">
    <source>
        <dbReference type="EMBL" id="RVW33455.1"/>
    </source>
</evidence>
<reference evidence="1 2" key="1">
    <citation type="journal article" date="2018" name="PLoS Genet.">
        <title>Population sequencing reveals clonal diversity and ancestral inbreeding in the grapevine cultivar Chardonnay.</title>
        <authorList>
            <person name="Roach M.J."/>
            <person name="Johnson D.L."/>
            <person name="Bohlmann J."/>
            <person name="van Vuuren H.J."/>
            <person name="Jones S.J."/>
            <person name="Pretorius I.S."/>
            <person name="Schmidt S.A."/>
            <person name="Borneman A.R."/>
        </authorList>
    </citation>
    <scope>NUCLEOTIDE SEQUENCE [LARGE SCALE GENOMIC DNA]</scope>
    <source>
        <strain evidence="2">cv. Chardonnay</strain>
        <tissue evidence="1">Leaf</tissue>
    </source>
</reference>
<dbReference type="AlphaFoldDB" id="A0A438DDA2"/>
<dbReference type="EMBL" id="QGNW01001678">
    <property type="protein sequence ID" value="RVW33455.1"/>
    <property type="molecule type" value="Genomic_DNA"/>
</dbReference>
<gene>
    <name evidence="1" type="ORF">CK203_111725</name>
</gene>
<evidence type="ECO:0000313" key="2">
    <source>
        <dbReference type="Proteomes" id="UP000288805"/>
    </source>
</evidence>
<protein>
    <submittedName>
        <fullName evidence="1">Uncharacterized protein</fullName>
    </submittedName>
</protein>
<name>A0A438DDA2_VITVI</name>
<dbReference type="PANTHER" id="PTHR23240:SF31">
    <property type="entry name" value="DNA REPAIR METALLO-BETA-LACTAMASE FAMILY PROTEIN"/>
    <property type="match status" value="1"/>
</dbReference>
<dbReference type="FunFam" id="3.40.50.12650:FF:000005">
    <property type="entry name" value="DNA repair metallo-beta-lactamase family protein"/>
    <property type="match status" value="1"/>
</dbReference>
<proteinExistence type="predicted"/>
<organism evidence="1 2">
    <name type="scientific">Vitis vinifera</name>
    <name type="common">Grape</name>
    <dbReference type="NCBI Taxonomy" id="29760"/>
    <lineage>
        <taxon>Eukaryota</taxon>
        <taxon>Viridiplantae</taxon>
        <taxon>Streptophyta</taxon>
        <taxon>Embryophyta</taxon>
        <taxon>Tracheophyta</taxon>
        <taxon>Spermatophyta</taxon>
        <taxon>Magnoliopsida</taxon>
        <taxon>eudicotyledons</taxon>
        <taxon>Gunneridae</taxon>
        <taxon>Pentapetalae</taxon>
        <taxon>rosids</taxon>
        <taxon>Vitales</taxon>
        <taxon>Vitaceae</taxon>
        <taxon>Viteae</taxon>
        <taxon>Vitis</taxon>
    </lineage>
</organism>
<comment type="caution">
    <text evidence="1">The sequence shown here is derived from an EMBL/GenBank/DDBJ whole genome shotgun (WGS) entry which is preliminary data.</text>
</comment>
<sequence length="347" mass="39058">MKQVINCIWKHPDAPIVYLCSDMLGQEEILINVSRIFGSKIFVDKANNPECFQALTHMVPEILSQDPSSRFQVFEGFPKLCERAQAKLAEAQANSLPEPLIIRPSAQWQELEWALQLLAPKRVVSTTPSCRAMELNYVKKHCFSSHITSSDPLWKLLDIGVEACSNLDASVKVVGCSPMMEGSSKTCAESQLQLVKISAATQKEQLDLSTPSERPPLTLFGKARFGFQDSTFQHEQEKTMVMKSDPQQIVTNRAENESSSQDVELECENSLEKKIEVDVTEVPSEKLVEKETEVCKIASQAPIILSRGFNESLRNLYRSMNVSVPQPLPSLVELMNSNKRAKKMRWR</sequence>
<dbReference type="Proteomes" id="UP000288805">
    <property type="component" value="Unassembled WGS sequence"/>
</dbReference>